<dbReference type="Gene3D" id="3.40.50.10310">
    <property type="entry name" value="Creatininase"/>
    <property type="match status" value="1"/>
</dbReference>
<evidence type="ECO:0000256" key="2">
    <source>
        <dbReference type="ARBA" id="ARBA00022723"/>
    </source>
</evidence>
<dbReference type="PANTHER" id="PTHR35005">
    <property type="entry name" value="3-DEHYDRO-SCYLLO-INOSOSE HYDROLASE"/>
    <property type="match status" value="1"/>
</dbReference>
<comment type="caution">
    <text evidence="6">The sequence shown here is derived from an EMBL/GenBank/DDBJ whole genome shotgun (WGS) entry which is preliminary data.</text>
</comment>
<reference evidence="6 7" key="1">
    <citation type="submission" date="2023-03" db="EMBL/GenBank/DDBJ databases">
        <title>YIM 152171 draft genome.</title>
        <authorList>
            <person name="Yang Z."/>
        </authorList>
    </citation>
    <scope>NUCLEOTIDE SEQUENCE [LARGE SCALE GENOMIC DNA]</scope>
    <source>
        <strain evidence="6 7">YIM 152171</strain>
    </source>
</reference>
<dbReference type="PANTHER" id="PTHR35005:SF1">
    <property type="entry name" value="2-AMINO-5-FORMYLAMINO-6-RIBOSYLAMINOPYRIMIDIN-4(3H)-ONE 5'-MONOPHOSPHATE DEFORMYLASE"/>
    <property type="match status" value="1"/>
</dbReference>
<keyword evidence="4" id="KW-0862">Zinc</keyword>
<dbReference type="GO" id="GO:0009231">
    <property type="term" value="P:riboflavin biosynthetic process"/>
    <property type="evidence" value="ECO:0007669"/>
    <property type="project" value="TreeGrafter"/>
</dbReference>
<dbReference type="GO" id="GO:0046872">
    <property type="term" value="F:metal ion binding"/>
    <property type="evidence" value="ECO:0007669"/>
    <property type="project" value="UniProtKB-KW"/>
</dbReference>
<dbReference type="InterPro" id="IPR024087">
    <property type="entry name" value="Creatininase-like_sf"/>
</dbReference>
<dbReference type="EMBL" id="JARGEQ010000135">
    <property type="protein sequence ID" value="MDF1587513.1"/>
    <property type="molecule type" value="Genomic_DNA"/>
</dbReference>
<proteinExistence type="inferred from homology"/>
<evidence type="ECO:0000256" key="4">
    <source>
        <dbReference type="ARBA" id="ARBA00022833"/>
    </source>
</evidence>
<dbReference type="Pfam" id="PF02633">
    <property type="entry name" value="Creatininase"/>
    <property type="match status" value="1"/>
</dbReference>
<evidence type="ECO:0000313" key="6">
    <source>
        <dbReference type="EMBL" id="MDF1587513.1"/>
    </source>
</evidence>
<comment type="similarity">
    <text evidence="5">Belongs to the creatininase superfamily.</text>
</comment>
<dbReference type="SUPFAM" id="SSF102215">
    <property type="entry name" value="Creatininase"/>
    <property type="match status" value="1"/>
</dbReference>
<sequence>MTEPVVDWGSLKAHELRELAKRETVVIVPVAAMEQHGPHLPTGTDTILGREVGRRAARLAWPERPVVVTESVWCGISEHHMPFGGTISLDFSTFRAVIRGIVGSIARHGFKRVWLMNSHGGNANAIRIIADELAAELGIRVAASTYWLLARPEMAELLEKQSGIRHACEGETSMIMALHPELVDASRLAEADTPDNRDASAGPERDLHVWSSFAAKTKSGALGVPSAATPEKGQKMLDAAAEVVAGRLRDEALWRLDPAPAR</sequence>
<evidence type="ECO:0000313" key="7">
    <source>
        <dbReference type="Proteomes" id="UP001301140"/>
    </source>
</evidence>
<evidence type="ECO:0000256" key="3">
    <source>
        <dbReference type="ARBA" id="ARBA00022801"/>
    </source>
</evidence>
<evidence type="ECO:0000256" key="5">
    <source>
        <dbReference type="ARBA" id="ARBA00024029"/>
    </source>
</evidence>
<evidence type="ECO:0000256" key="1">
    <source>
        <dbReference type="ARBA" id="ARBA00001947"/>
    </source>
</evidence>
<keyword evidence="3" id="KW-0378">Hydrolase</keyword>
<dbReference type="RefSeq" id="WP_327789937.1">
    <property type="nucleotide sequence ID" value="NZ_JARGEQ010000135.1"/>
</dbReference>
<name>A0AAP4D6L0_9PROT</name>
<gene>
    <name evidence="6" type="ORF">PZ740_14085</name>
</gene>
<protein>
    <submittedName>
        <fullName evidence="6">Creatininase family protein</fullName>
    </submittedName>
</protein>
<dbReference type="Proteomes" id="UP001301140">
    <property type="component" value="Unassembled WGS sequence"/>
</dbReference>
<dbReference type="InterPro" id="IPR003785">
    <property type="entry name" value="Creatininase/forma_Hydrolase"/>
</dbReference>
<dbReference type="AlphaFoldDB" id="A0AAP4D6L0"/>
<keyword evidence="2" id="KW-0479">Metal-binding</keyword>
<accession>A0AAP4D6L0</accession>
<keyword evidence="7" id="KW-1185">Reference proteome</keyword>
<dbReference type="GO" id="GO:0016811">
    <property type="term" value="F:hydrolase activity, acting on carbon-nitrogen (but not peptide) bonds, in linear amides"/>
    <property type="evidence" value="ECO:0007669"/>
    <property type="project" value="TreeGrafter"/>
</dbReference>
<comment type="cofactor">
    <cofactor evidence="1">
        <name>Zn(2+)</name>
        <dbReference type="ChEBI" id="CHEBI:29105"/>
    </cofactor>
</comment>
<organism evidence="6 7">
    <name type="scientific">Marinimicrococcus flavescens</name>
    <dbReference type="NCBI Taxonomy" id="3031815"/>
    <lineage>
        <taxon>Bacteria</taxon>
        <taxon>Pseudomonadati</taxon>
        <taxon>Pseudomonadota</taxon>
        <taxon>Alphaproteobacteria</taxon>
        <taxon>Geminicoccales</taxon>
        <taxon>Geminicoccaceae</taxon>
        <taxon>Marinimicrococcus</taxon>
    </lineage>
</organism>